<evidence type="ECO:0000256" key="2">
    <source>
        <dbReference type="ARBA" id="ARBA00022692"/>
    </source>
</evidence>
<dbReference type="Gene3D" id="3.10.580.10">
    <property type="entry name" value="CBS-domain"/>
    <property type="match status" value="1"/>
</dbReference>
<dbReference type="SUPFAM" id="SSF56176">
    <property type="entry name" value="FAD-binding/transporter-associated domain-like"/>
    <property type="match status" value="1"/>
</dbReference>
<evidence type="ECO:0000259" key="10">
    <source>
        <dbReference type="PROSITE" id="PS51371"/>
    </source>
</evidence>
<protein>
    <submittedName>
        <fullName evidence="12">Hemolysin, contains CBS domains</fullName>
    </submittedName>
</protein>
<dbReference type="GO" id="GO:0005886">
    <property type="term" value="C:plasma membrane"/>
    <property type="evidence" value="ECO:0007669"/>
    <property type="project" value="TreeGrafter"/>
</dbReference>
<dbReference type="AlphaFoldDB" id="A0A1G6L5N6"/>
<evidence type="ECO:0000256" key="3">
    <source>
        <dbReference type="ARBA" id="ARBA00022737"/>
    </source>
</evidence>
<dbReference type="SUPFAM" id="SSF54631">
    <property type="entry name" value="CBS-domain pair"/>
    <property type="match status" value="1"/>
</dbReference>
<dbReference type="CDD" id="cd04590">
    <property type="entry name" value="CBS_pair_CorC_HlyC_assoc"/>
    <property type="match status" value="1"/>
</dbReference>
<feature type="domain" description="CNNM transmembrane" evidence="11">
    <location>
        <begin position="1"/>
        <end position="195"/>
    </location>
</feature>
<dbReference type="InterPro" id="IPR036318">
    <property type="entry name" value="FAD-bd_PCMH-like_sf"/>
</dbReference>
<keyword evidence="6 8" id="KW-0472">Membrane</keyword>
<evidence type="ECO:0000256" key="6">
    <source>
        <dbReference type="ARBA" id="ARBA00023136"/>
    </source>
</evidence>
<evidence type="ECO:0000256" key="9">
    <source>
        <dbReference type="SAM" id="Phobius"/>
    </source>
</evidence>
<dbReference type="OrthoDB" id="9798188at2"/>
<evidence type="ECO:0000256" key="4">
    <source>
        <dbReference type="ARBA" id="ARBA00022989"/>
    </source>
</evidence>
<dbReference type="SMART" id="SM01091">
    <property type="entry name" value="CorC_HlyC"/>
    <property type="match status" value="1"/>
</dbReference>
<dbReference type="InterPro" id="IPR046342">
    <property type="entry name" value="CBS_dom_sf"/>
</dbReference>
<accession>A0A1G6L5N6</accession>
<dbReference type="STRING" id="1640674.SAMN05216323_102912"/>
<evidence type="ECO:0000256" key="1">
    <source>
        <dbReference type="ARBA" id="ARBA00004141"/>
    </source>
</evidence>
<keyword evidence="13" id="KW-1185">Reference proteome</keyword>
<evidence type="ECO:0000259" key="11">
    <source>
        <dbReference type="PROSITE" id="PS51846"/>
    </source>
</evidence>
<evidence type="ECO:0000256" key="7">
    <source>
        <dbReference type="PROSITE-ProRule" id="PRU00703"/>
    </source>
</evidence>
<reference evidence="12 13" key="1">
    <citation type="submission" date="2016-09" db="EMBL/GenBank/DDBJ databases">
        <authorList>
            <person name="Capua I."/>
            <person name="De Benedictis P."/>
            <person name="Joannis T."/>
            <person name="Lombin L.H."/>
            <person name="Cattoli G."/>
        </authorList>
    </citation>
    <scope>NUCLEOTIDE SEQUENCE [LARGE SCALE GENOMIC DNA]</scope>
    <source>
        <strain evidence="12 13">A7P-90m</strain>
    </source>
</reference>
<evidence type="ECO:0000256" key="8">
    <source>
        <dbReference type="PROSITE-ProRule" id="PRU01193"/>
    </source>
</evidence>
<dbReference type="InterPro" id="IPR005170">
    <property type="entry name" value="Transptr-assoc_dom"/>
</dbReference>
<organism evidence="12 13">
    <name type="scientific">Williamwhitmania taraxaci</name>
    <dbReference type="NCBI Taxonomy" id="1640674"/>
    <lineage>
        <taxon>Bacteria</taxon>
        <taxon>Pseudomonadati</taxon>
        <taxon>Bacteroidota</taxon>
        <taxon>Bacteroidia</taxon>
        <taxon>Bacteroidales</taxon>
        <taxon>Williamwhitmaniaceae</taxon>
        <taxon>Williamwhitmania</taxon>
    </lineage>
</organism>
<dbReference type="EMBL" id="FMYP01000029">
    <property type="protein sequence ID" value="SDC38622.1"/>
    <property type="molecule type" value="Genomic_DNA"/>
</dbReference>
<keyword evidence="4 8" id="KW-1133">Transmembrane helix</keyword>
<feature type="transmembrane region" description="Helical" evidence="9">
    <location>
        <begin position="125"/>
        <end position="143"/>
    </location>
</feature>
<dbReference type="Proteomes" id="UP000199452">
    <property type="component" value="Unassembled WGS sequence"/>
</dbReference>
<dbReference type="InterPro" id="IPR016169">
    <property type="entry name" value="FAD-bd_PCMH_sub2"/>
</dbReference>
<feature type="domain" description="CBS" evidence="10">
    <location>
        <begin position="275"/>
        <end position="335"/>
    </location>
</feature>
<dbReference type="PROSITE" id="PS51371">
    <property type="entry name" value="CBS"/>
    <property type="match status" value="1"/>
</dbReference>
<feature type="transmembrane region" description="Helical" evidence="9">
    <location>
        <begin position="92"/>
        <end position="113"/>
    </location>
</feature>
<evidence type="ECO:0000313" key="13">
    <source>
        <dbReference type="Proteomes" id="UP000199452"/>
    </source>
</evidence>
<comment type="subcellular location">
    <subcellularLocation>
        <location evidence="1">Membrane</location>
        <topology evidence="1">Multi-pass membrane protein</topology>
    </subcellularLocation>
</comment>
<dbReference type="GO" id="GO:0050660">
    <property type="term" value="F:flavin adenine dinucleotide binding"/>
    <property type="evidence" value="ECO:0007669"/>
    <property type="project" value="InterPro"/>
</dbReference>
<evidence type="ECO:0000313" key="12">
    <source>
        <dbReference type="EMBL" id="SDC38622.1"/>
    </source>
</evidence>
<dbReference type="PANTHER" id="PTHR22777:SF17">
    <property type="entry name" value="UPF0053 PROTEIN SLL0260"/>
    <property type="match status" value="1"/>
</dbReference>
<keyword evidence="3" id="KW-0677">Repeat</keyword>
<keyword evidence="5 7" id="KW-0129">CBS domain</keyword>
<gene>
    <name evidence="12" type="ORF">SAMN05216323_102912</name>
</gene>
<dbReference type="PROSITE" id="PS51846">
    <property type="entry name" value="CNNM"/>
    <property type="match status" value="1"/>
</dbReference>
<dbReference type="InterPro" id="IPR000644">
    <property type="entry name" value="CBS_dom"/>
</dbReference>
<dbReference type="InterPro" id="IPR002550">
    <property type="entry name" value="CNNM"/>
</dbReference>
<dbReference type="Pfam" id="PF03471">
    <property type="entry name" value="CorC_HlyC"/>
    <property type="match status" value="1"/>
</dbReference>
<keyword evidence="2 8" id="KW-0812">Transmembrane</keyword>
<sequence>MGSQLTIILVSILLSAFFSGVEIAFLSANRLKLELDRKKGGYSAKVIELFARHPGQFISTMLVGNNIALVVYGIAMASMLDPFLQPYFATEAAVLGIKTLLSTLIILFTAEFLPKALFRINPNSILSILAFPITLFYIIFYPISKLASTLSYLILRVVFRVKIEDNKHKTLFDKIDLTDLVNESPSQKEEETGHVHDMIIFKNALNFQDLRVRDCMVTRTQIEGIEVGTGMDEVLQLFIQTNFSRLLIFRESKDDIIGYINSKDLFHKPASLDKMIKPIDFVPETMPAHKLLSNLIKSHKNLAVVVDEFGGTAGMVTLEDLMEEIFGEIEDEHDSDDSVEKQLNPNEFVFSGRLEVDYLNQIYHLEIPESDDYETIAGYIFFQNKSIPAQGEILIFDGMRVKILKMSGIRVDLIHLTVLV</sequence>
<evidence type="ECO:0000256" key="5">
    <source>
        <dbReference type="ARBA" id="ARBA00023122"/>
    </source>
</evidence>
<proteinExistence type="predicted"/>
<dbReference type="PANTHER" id="PTHR22777">
    <property type="entry name" value="HEMOLYSIN-RELATED"/>
    <property type="match status" value="1"/>
</dbReference>
<dbReference type="Pfam" id="PF01595">
    <property type="entry name" value="CNNM"/>
    <property type="match status" value="1"/>
</dbReference>
<dbReference type="RefSeq" id="WP_092438109.1">
    <property type="nucleotide sequence ID" value="NZ_FMYP01000029.1"/>
</dbReference>
<feature type="transmembrane region" description="Helical" evidence="9">
    <location>
        <begin position="57"/>
        <end position="80"/>
    </location>
</feature>
<dbReference type="InterPro" id="IPR044751">
    <property type="entry name" value="Ion_transp-like_CBS"/>
</dbReference>
<dbReference type="Pfam" id="PF00571">
    <property type="entry name" value="CBS"/>
    <property type="match status" value="2"/>
</dbReference>
<dbReference type="Gene3D" id="3.30.465.10">
    <property type="match status" value="1"/>
</dbReference>
<name>A0A1G6L5N6_9BACT</name>
<feature type="transmembrane region" description="Helical" evidence="9">
    <location>
        <begin position="6"/>
        <end position="28"/>
    </location>
</feature>